<evidence type="ECO:0000313" key="2">
    <source>
        <dbReference type="EMBL" id="QOV92200.1"/>
    </source>
</evidence>
<evidence type="ECO:0000313" key="3">
    <source>
        <dbReference type="Proteomes" id="UP000593765"/>
    </source>
</evidence>
<evidence type="ECO:0000256" key="1">
    <source>
        <dbReference type="SAM" id="Phobius"/>
    </source>
</evidence>
<dbReference type="AlphaFoldDB" id="A0A7M2X5W6"/>
<gene>
    <name evidence="2" type="ORF">IPV69_12930</name>
</gene>
<reference evidence="2 3" key="1">
    <citation type="submission" date="2020-10" db="EMBL/GenBank/DDBJ databases">
        <title>Wide distribution of Phycisphaera-like planctomycetes from WD2101 soil group in peatlands and genome analysis of the first cultivated representative.</title>
        <authorList>
            <person name="Dedysh S.N."/>
            <person name="Beletsky A.V."/>
            <person name="Ivanova A."/>
            <person name="Kulichevskaya I.S."/>
            <person name="Suzina N.E."/>
            <person name="Philippov D.A."/>
            <person name="Rakitin A.L."/>
            <person name="Mardanov A.V."/>
            <person name="Ravin N.V."/>
        </authorList>
    </citation>
    <scope>NUCLEOTIDE SEQUENCE [LARGE SCALE GENOMIC DNA]</scope>
    <source>
        <strain evidence="2 3">M1803</strain>
    </source>
</reference>
<feature type="transmembrane region" description="Helical" evidence="1">
    <location>
        <begin position="6"/>
        <end position="25"/>
    </location>
</feature>
<dbReference type="EMBL" id="CP063458">
    <property type="protein sequence ID" value="QOV92200.1"/>
    <property type="molecule type" value="Genomic_DNA"/>
</dbReference>
<keyword evidence="1" id="KW-1133">Transmembrane helix</keyword>
<name>A0A7M2X5W6_9BACT</name>
<accession>A0A7M2X5W6</accession>
<protein>
    <submittedName>
        <fullName evidence="2">Uncharacterized protein</fullName>
    </submittedName>
</protein>
<keyword evidence="1" id="KW-0812">Transmembrane</keyword>
<keyword evidence="1" id="KW-0472">Membrane</keyword>
<keyword evidence="3" id="KW-1185">Reference proteome</keyword>
<dbReference type="Proteomes" id="UP000593765">
    <property type="component" value="Chromosome"/>
</dbReference>
<dbReference type="KEGG" id="hbs:IPV69_12930"/>
<organism evidence="2 3">
    <name type="scientific">Humisphaera borealis</name>
    <dbReference type="NCBI Taxonomy" id="2807512"/>
    <lineage>
        <taxon>Bacteria</taxon>
        <taxon>Pseudomonadati</taxon>
        <taxon>Planctomycetota</taxon>
        <taxon>Phycisphaerae</taxon>
        <taxon>Tepidisphaerales</taxon>
        <taxon>Tepidisphaeraceae</taxon>
        <taxon>Humisphaera</taxon>
    </lineage>
</organism>
<dbReference type="RefSeq" id="WP_206295532.1">
    <property type="nucleotide sequence ID" value="NZ_CP063458.1"/>
</dbReference>
<sequence length="249" mass="28134">MARNLIRSAILIVTIVAGWIGVRFYEDSSHQGQLAKKDEIIKAEQLKNEMLRGVVKRFQTDKRVARIIVTDQTTENGQTWTTLLFGEYGRDGSTYVDGSEKRFVIEGVGAHLDAYVIEFDGKFVEENEPLRGHSIALFKRIFGDKQTPAGGFAIDSPGEIPDIYKGADPRLADMEKKLWKDFWRLADDAEFRKEWGVKLAYGSSGFREEFKKGYIYTVVLSPNGGLKMSAEKMDPMIEKALNEVGKKKP</sequence>
<proteinExistence type="predicted"/>